<feature type="domain" description="HTH asnC-type" evidence="4">
    <location>
        <begin position="3"/>
        <end position="64"/>
    </location>
</feature>
<dbReference type="InterPro" id="IPR011008">
    <property type="entry name" value="Dimeric_a/b-barrel"/>
</dbReference>
<dbReference type="SUPFAM" id="SSF46785">
    <property type="entry name" value="Winged helix' DNA-binding domain"/>
    <property type="match status" value="1"/>
</dbReference>
<proteinExistence type="predicted"/>
<dbReference type="PANTHER" id="PTHR30154:SF34">
    <property type="entry name" value="TRANSCRIPTIONAL REGULATOR AZLB"/>
    <property type="match status" value="1"/>
</dbReference>
<keyword evidence="1" id="KW-0805">Transcription regulation</keyword>
<dbReference type="SMART" id="SM00344">
    <property type="entry name" value="HTH_ASNC"/>
    <property type="match status" value="1"/>
</dbReference>
<name>A0AA50KDW4_9GAMM</name>
<evidence type="ECO:0000256" key="3">
    <source>
        <dbReference type="ARBA" id="ARBA00023163"/>
    </source>
</evidence>
<dbReference type="Pfam" id="PF13404">
    <property type="entry name" value="HTH_AsnC-type"/>
    <property type="match status" value="1"/>
</dbReference>
<dbReference type="EMBL" id="CP132914">
    <property type="protein sequence ID" value="WMB72842.1"/>
    <property type="molecule type" value="Genomic_DNA"/>
</dbReference>
<dbReference type="PANTHER" id="PTHR30154">
    <property type="entry name" value="LEUCINE-RESPONSIVE REGULATORY PROTEIN"/>
    <property type="match status" value="1"/>
</dbReference>
<dbReference type="Pfam" id="PF01037">
    <property type="entry name" value="AsnC_trans_reg"/>
    <property type="match status" value="1"/>
</dbReference>
<dbReference type="InterPro" id="IPR019887">
    <property type="entry name" value="Tscrpt_reg_AsnC/Lrp_C"/>
</dbReference>
<dbReference type="InterPro" id="IPR000485">
    <property type="entry name" value="AsnC-type_HTH_dom"/>
</dbReference>
<dbReference type="PROSITE" id="PS50956">
    <property type="entry name" value="HTH_ASNC_2"/>
    <property type="match status" value="1"/>
</dbReference>
<dbReference type="GeneID" id="301341714"/>
<dbReference type="Gene3D" id="1.10.10.10">
    <property type="entry name" value="Winged helix-like DNA-binding domain superfamily/Winged helix DNA-binding domain"/>
    <property type="match status" value="1"/>
</dbReference>
<dbReference type="GO" id="GO:0043565">
    <property type="term" value="F:sequence-specific DNA binding"/>
    <property type="evidence" value="ECO:0007669"/>
    <property type="project" value="InterPro"/>
</dbReference>
<organism evidence="5">
    <name type="scientific">Shewanella oncorhynchi</name>
    <dbReference type="NCBI Taxonomy" id="2726434"/>
    <lineage>
        <taxon>Bacteria</taxon>
        <taxon>Pseudomonadati</taxon>
        <taxon>Pseudomonadota</taxon>
        <taxon>Gammaproteobacteria</taxon>
        <taxon>Alteromonadales</taxon>
        <taxon>Shewanellaceae</taxon>
        <taxon>Shewanella</taxon>
    </lineage>
</organism>
<evidence type="ECO:0000313" key="5">
    <source>
        <dbReference type="EMBL" id="WMB72842.1"/>
    </source>
</evidence>
<dbReference type="GO" id="GO:0043200">
    <property type="term" value="P:response to amino acid"/>
    <property type="evidence" value="ECO:0007669"/>
    <property type="project" value="TreeGrafter"/>
</dbReference>
<keyword evidence="3" id="KW-0804">Transcription</keyword>
<dbReference type="RefSeq" id="WP_306683727.1">
    <property type="nucleotide sequence ID" value="NZ_CP132914.1"/>
</dbReference>
<dbReference type="InterPro" id="IPR019888">
    <property type="entry name" value="Tscrpt_reg_AsnC-like"/>
</dbReference>
<dbReference type="GO" id="GO:0005829">
    <property type="term" value="C:cytosol"/>
    <property type="evidence" value="ECO:0007669"/>
    <property type="project" value="TreeGrafter"/>
</dbReference>
<sequence>MSLDKYDHALLALLQLNCQTPLRELAEAVHLSTASVQRRIQKLKDSGYIQSTTAILDPDKLNKVITIFVEVQVEKTDMNTLRQLKKDFSGPEVQQCYYVTGDADFMLVLLIPHMQRFQEICDQMFHNNANVKWFKTIVVLDRVKVTLDVL</sequence>
<dbReference type="AlphaFoldDB" id="A0AA50KDW4"/>
<dbReference type="InterPro" id="IPR036390">
    <property type="entry name" value="WH_DNA-bd_sf"/>
</dbReference>
<dbReference type="Gene3D" id="3.30.70.920">
    <property type="match status" value="1"/>
</dbReference>
<keyword evidence="2" id="KW-0238">DNA-binding</keyword>
<evidence type="ECO:0000256" key="2">
    <source>
        <dbReference type="ARBA" id="ARBA00023125"/>
    </source>
</evidence>
<dbReference type="SUPFAM" id="SSF54909">
    <property type="entry name" value="Dimeric alpha+beta barrel"/>
    <property type="match status" value="1"/>
</dbReference>
<dbReference type="KEGG" id="sog:RA178_20990"/>
<dbReference type="PRINTS" id="PR00033">
    <property type="entry name" value="HTHASNC"/>
</dbReference>
<evidence type="ECO:0000256" key="1">
    <source>
        <dbReference type="ARBA" id="ARBA00023015"/>
    </source>
</evidence>
<reference evidence="5" key="1">
    <citation type="submission" date="2023-08" db="EMBL/GenBank/DDBJ databases">
        <title>Complete genome sequence of Shewanella oncorhynchi Z-P2, a siderophore putrebactin-producing bacterium.</title>
        <authorList>
            <person name="Zhang Y."/>
        </authorList>
    </citation>
    <scope>NUCLEOTIDE SEQUENCE</scope>
    <source>
        <strain evidence="5">Z-P2</strain>
    </source>
</reference>
<evidence type="ECO:0000259" key="4">
    <source>
        <dbReference type="PROSITE" id="PS50956"/>
    </source>
</evidence>
<dbReference type="InterPro" id="IPR036388">
    <property type="entry name" value="WH-like_DNA-bd_sf"/>
</dbReference>
<accession>A0AA50KDW4</accession>
<gene>
    <name evidence="5" type="ORF">RA178_20990</name>
</gene>
<protein>
    <submittedName>
        <fullName evidence="5">Lrp/AsnC family transcriptional regulator</fullName>
    </submittedName>
</protein>
<dbReference type="Proteomes" id="UP001236800">
    <property type="component" value="Chromosome"/>
</dbReference>